<sequence length="187" mass="21302">MAKPKHDYDSPDFYKLIEQLAMNGYTDEEIANEMNLSREVFGCMKNGNYENWTDDENERRGGQITNVLAHGRTKIIALLRGAYIKGAFGGKKTKSKVVKYVQDKCECMGADKKCPHCGGTGWVTLTDKAVIQESEMELPPNLQAIATLLYHHDPTWRKMEKKQDDEDALYSENGIDIDKWMTDNTNE</sequence>
<name>A0A318HZ41_9BACT</name>
<reference evidence="1 2" key="1">
    <citation type="submission" date="2018-05" db="EMBL/GenBank/DDBJ databases">
        <title>Genomic Encyclopedia of Type Strains, Phase I: the one thousand microbial genomes (KMG-I) project.</title>
        <authorList>
            <person name="Kyrpides N."/>
        </authorList>
    </citation>
    <scope>NUCLEOTIDE SEQUENCE [LARGE SCALE GENOMIC DNA]</scope>
    <source>
        <strain evidence="1 2">DSM 15611</strain>
    </source>
</reference>
<dbReference type="Proteomes" id="UP000248314">
    <property type="component" value="Unassembled WGS sequence"/>
</dbReference>
<proteinExistence type="predicted"/>
<dbReference type="EMBL" id="QJJX01000005">
    <property type="protein sequence ID" value="PXX23602.1"/>
    <property type="molecule type" value="Genomic_DNA"/>
</dbReference>
<accession>A0A318HZ41</accession>
<evidence type="ECO:0000313" key="2">
    <source>
        <dbReference type="Proteomes" id="UP000248314"/>
    </source>
</evidence>
<protein>
    <submittedName>
        <fullName evidence="1">Uncharacterized protein</fullName>
    </submittedName>
</protein>
<organism evidence="1 2">
    <name type="scientific">Hoylesella shahii DSM 15611 = JCM 12083</name>
    <dbReference type="NCBI Taxonomy" id="1122991"/>
    <lineage>
        <taxon>Bacteria</taxon>
        <taxon>Pseudomonadati</taxon>
        <taxon>Bacteroidota</taxon>
        <taxon>Bacteroidia</taxon>
        <taxon>Bacteroidales</taxon>
        <taxon>Prevotellaceae</taxon>
        <taxon>Hoylesella</taxon>
    </lineage>
</organism>
<dbReference type="AlphaFoldDB" id="A0A318HZ41"/>
<dbReference type="RefSeq" id="WP_110370009.1">
    <property type="nucleotide sequence ID" value="NZ_QJJX01000005.1"/>
</dbReference>
<evidence type="ECO:0000313" key="1">
    <source>
        <dbReference type="EMBL" id="PXX23602.1"/>
    </source>
</evidence>
<comment type="caution">
    <text evidence="1">The sequence shown here is derived from an EMBL/GenBank/DDBJ whole genome shotgun (WGS) entry which is preliminary data.</text>
</comment>
<dbReference type="STRING" id="1122991.GCA_000613445_01344"/>
<gene>
    <name evidence="1" type="ORF">EJ73_00591</name>
</gene>
<keyword evidence="2" id="KW-1185">Reference proteome</keyword>